<dbReference type="RefSeq" id="XP_019334396.1">
    <property type="nucleotide sequence ID" value="XM_019478851.2"/>
</dbReference>
<dbReference type="GO" id="GO:0032233">
    <property type="term" value="P:positive regulation of actin filament bundle assembly"/>
    <property type="evidence" value="ECO:0007669"/>
    <property type="project" value="TreeGrafter"/>
</dbReference>
<keyword evidence="9" id="KW-0206">Cytoskeleton</keyword>
<keyword evidence="14" id="KW-1185">Reference proteome</keyword>
<dbReference type="GO" id="GO:0005737">
    <property type="term" value="C:cytoplasm"/>
    <property type="evidence" value="ECO:0007669"/>
    <property type="project" value="TreeGrafter"/>
</dbReference>
<gene>
    <name evidence="13" type="primary">PFN1</name>
    <name evidence="13" type="ORF">Y1Q_0017753</name>
</gene>
<name>A0A151M5K5_ALLMI</name>
<dbReference type="CDD" id="cd00148">
    <property type="entry name" value="PROF"/>
    <property type="match status" value="1"/>
</dbReference>
<dbReference type="GO" id="GO:0030833">
    <property type="term" value="P:regulation of actin filament polymerization"/>
    <property type="evidence" value="ECO:0007669"/>
    <property type="project" value="TreeGrafter"/>
</dbReference>
<evidence type="ECO:0000256" key="2">
    <source>
        <dbReference type="ARBA" id="ARBA00010058"/>
    </source>
</evidence>
<evidence type="ECO:0000256" key="4">
    <source>
        <dbReference type="ARBA" id="ARBA00022499"/>
    </source>
</evidence>
<dbReference type="PRINTS" id="PR01639">
    <property type="entry name" value="PROFILINMAML"/>
</dbReference>
<dbReference type="Proteomes" id="UP000050525">
    <property type="component" value="Unassembled WGS sequence"/>
</dbReference>
<dbReference type="eggNOG" id="KOG1755">
    <property type="taxonomic scope" value="Eukaryota"/>
</dbReference>
<dbReference type="GO" id="GO:0003779">
    <property type="term" value="F:actin binding"/>
    <property type="evidence" value="ECO:0007669"/>
    <property type="project" value="UniProtKB-KW"/>
</dbReference>
<comment type="caution">
    <text evidence="13">The sequence shown here is derived from an EMBL/GenBank/DDBJ whole genome shotgun (WGS) entry which is preliminary data.</text>
</comment>
<dbReference type="Pfam" id="PF00235">
    <property type="entry name" value="Profilin"/>
    <property type="match status" value="1"/>
</dbReference>
<accession>A0A151M5K5</accession>
<dbReference type="InterPro" id="IPR048278">
    <property type="entry name" value="PFN"/>
</dbReference>
<evidence type="ECO:0000256" key="5">
    <source>
        <dbReference type="ARBA" id="ARBA00022553"/>
    </source>
</evidence>
<evidence type="ECO:0000256" key="6">
    <source>
        <dbReference type="ARBA" id="ARBA00022843"/>
    </source>
</evidence>
<dbReference type="SMART" id="SM00392">
    <property type="entry name" value="PROF"/>
    <property type="match status" value="1"/>
</dbReference>
<reference evidence="13 14" key="1">
    <citation type="journal article" date="2012" name="Genome Biol.">
        <title>Sequencing three crocodilian genomes to illuminate the evolution of archosaurs and amniotes.</title>
        <authorList>
            <person name="St John J.A."/>
            <person name="Braun E.L."/>
            <person name="Isberg S.R."/>
            <person name="Miles L.G."/>
            <person name="Chong A.Y."/>
            <person name="Gongora J."/>
            <person name="Dalzell P."/>
            <person name="Moran C."/>
            <person name="Bed'hom B."/>
            <person name="Abzhanov A."/>
            <person name="Burgess S.C."/>
            <person name="Cooksey A.M."/>
            <person name="Castoe T.A."/>
            <person name="Crawford N.G."/>
            <person name="Densmore L.D."/>
            <person name="Drew J.C."/>
            <person name="Edwards S.V."/>
            <person name="Faircloth B.C."/>
            <person name="Fujita M.K."/>
            <person name="Greenwold M.J."/>
            <person name="Hoffmann F.G."/>
            <person name="Howard J.M."/>
            <person name="Iguchi T."/>
            <person name="Janes D.E."/>
            <person name="Khan S.Y."/>
            <person name="Kohno S."/>
            <person name="de Koning A.J."/>
            <person name="Lance S.L."/>
            <person name="McCarthy F.M."/>
            <person name="McCormack J.E."/>
            <person name="Merchant M.E."/>
            <person name="Peterson D.G."/>
            <person name="Pollock D.D."/>
            <person name="Pourmand N."/>
            <person name="Raney B.J."/>
            <person name="Roessler K.A."/>
            <person name="Sanford J.R."/>
            <person name="Sawyer R.H."/>
            <person name="Schmidt C.J."/>
            <person name="Triplett E.W."/>
            <person name="Tuberville T.D."/>
            <person name="Venegas-Anaya M."/>
            <person name="Howard J.T."/>
            <person name="Jarvis E.D."/>
            <person name="Guillette L.J.Jr."/>
            <person name="Glenn T.C."/>
            <person name="Green R.E."/>
            <person name="Ray D.A."/>
        </authorList>
    </citation>
    <scope>NUCLEOTIDE SEQUENCE [LARGE SCALE GENOMIC DNA]</scope>
    <source>
        <strain evidence="13">KSC_2009_1</strain>
    </source>
</reference>
<evidence type="ECO:0000256" key="10">
    <source>
        <dbReference type="ARBA" id="ARBA00056219"/>
    </source>
</evidence>
<dbReference type="Gene3D" id="3.30.450.30">
    <property type="entry name" value="Dynein light chain 2a, cytoplasmic"/>
    <property type="match status" value="1"/>
</dbReference>
<dbReference type="FunFam" id="3.30.450.30:FF:000008">
    <property type="entry name" value="Profilin"/>
    <property type="match status" value="1"/>
</dbReference>
<dbReference type="OrthoDB" id="421374at2759"/>
<dbReference type="EMBL" id="AKHW03006537">
    <property type="protein sequence ID" value="KYO19805.1"/>
    <property type="molecule type" value="Genomic_DNA"/>
</dbReference>
<dbReference type="GeneID" id="109281004"/>
<dbReference type="PANTHER" id="PTHR13936:SF14">
    <property type="entry name" value="PROFILIN-1"/>
    <property type="match status" value="1"/>
</dbReference>
<keyword evidence="3" id="KW-0963">Cytoplasm</keyword>
<dbReference type="KEGG" id="amj:109281004"/>
<keyword evidence="4" id="KW-1017">Isopeptide bond</keyword>
<dbReference type="CTD" id="5216"/>
<organism evidence="13 14">
    <name type="scientific">Alligator mississippiensis</name>
    <name type="common">American alligator</name>
    <dbReference type="NCBI Taxonomy" id="8496"/>
    <lineage>
        <taxon>Eukaryota</taxon>
        <taxon>Metazoa</taxon>
        <taxon>Chordata</taxon>
        <taxon>Craniata</taxon>
        <taxon>Vertebrata</taxon>
        <taxon>Euteleostomi</taxon>
        <taxon>Archelosauria</taxon>
        <taxon>Archosauria</taxon>
        <taxon>Crocodylia</taxon>
        <taxon>Alligatoridae</taxon>
        <taxon>Alligatorinae</taxon>
        <taxon>Alligator</taxon>
    </lineage>
</organism>
<dbReference type="InterPro" id="IPR036140">
    <property type="entry name" value="PFN_sf"/>
</dbReference>
<keyword evidence="8 12" id="KW-0009">Actin-binding</keyword>
<comment type="similarity">
    <text evidence="2 12">Belongs to the profilin family.</text>
</comment>
<evidence type="ECO:0000256" key="1">
    <source>
        <dbReference type="ARBA" id="ARBA00004245"/>
    </source>
</evidence>
<comment type="subunit">
    <text evidence="11">Found in a complex with XPO6, Ran, ACTB and PFN1. Interacts with ACTB. Interacts with VASP. Interacts with HTT. Interacts with SH3BGRL. Occurs in many kinds of cells as a complex with monomeric actin in a 1:1 ratio. Interacts with ACTMAP.</text>
</comment>
<proteinExistence type="inferred from homology"/>
<dbReference type="PhylomeDB" id="A0A151M5K5"/>
<dbReference type="GO" id="GO:0030036">
    <property type="term" value="P:actin cytoskeleton organization"/>
    <property type="evidence" value="ECO:0007669"/>
    <property type="project" value="InterPro"/>
</dbReference>
<evidence type="ECO:0000256" key="3">
    <source>
        <dbReference type="ARBA" id="ARBA00022490"/>
    </source>
</evidence>
<evidence type="ECO:0000313" key="13">
    <source>
        <dbReference type="EMBL" id="KYO19805.1"/>
    </source>
</evidence>
<evidence type="ECO:0000256" key="7">
    <source>
        <dbReference type="ARBA" id="ARBA00022990"/>
    </source>
</evidence>
<evidence type="ECO:0000256" key="12">
    <source>
        <dbReference type="RuleBase" id="RU003909"/>
    </source>
</evidence>
<dbReference type="InterPro" id="IPR005454">
    <property type="entry name" value="Profilin1/2/3_vertebrate"/>
</dbReference>
<protein>
    <recommendedName>
        <fullName evidence="12">Profilin</fullName>
    </recommendedName>
</protein>
<sequence length="139" mass="14836">MSGWSSYIDSLMADGTCQDAAIVGYKDAPSVWAASPGKTFINITPAEVNVLVGPDRASLLVNGLTLGGQKCSVIRDSLLVDGEFTMDLRTKSPGGPTFNVTVATTHKTILLVMGKEGIHGGCVNKKCYEMANHLRRSQY</sequence>
<comment type="subcellular location">
    <subcellularLocation>
        <location evidence="1">Cytoplasm</location>
        <location evidence="1">Cytoskeleton</location>
    </subcellularLocation>
</comment>
<keyword evidence="5" id="KW-0597">Phosphoprotein</keyword>
<comment type="function">
    <text evidence="10">Binds to actin and affects the structure of the cytoskeleton. At high concentrations, profilin prevents the polymerization of actin, whereas it enhances it at low concentrations. By binding to PIP2, it inhibits the formation of IP3 and DG. Inhibits androgen receptor (AR) and HTT aggregation and binding of G-actin is essential for its inhibition of AR.</text>
</comment>
<evidence type="ECO:0000256" key="11">
    <source>
        <dbReference type="ARBA" id="ARBA00064056"/>
    </source>
</evidence>
<dbReference type="SUPFAM" id="SSF55770">
    <property type="entry name" value="Profilin (actin-binding protein)"/>
    <property type="match status" value="1"/>
</dbReference>
<dbReference type="AlphaFoldDB" id="A0A151M5K5"/>
<keyword evidence="6" id="KW-0832">Ubl conjugation</keyword>
<dbReference type="PANTHER" id="PTHR13936">
    <property type="entry name" value="PROFILIN"/>
    <property type="match status" value="1"/>
</dbReference>
<evidence type="ECO:0000256" key="9">
    <source>
        <dbReference type="ARBA" id="ARBA00023212"/>
    </source>
</evidence>
<dbReference type="InterPro" id="IPR005455">
    <property type="entry name" value="PFN_euk"/>
</dbReference>
<dbReference type="STRING" id="8496.A0A151M5K5"/>
<keyword evidence="7" id="KW-0007">Acetylation</keyword>
<evidence type="ECO:0000313" key="14">
    <source>
        <dbReference type="Proteomes" id="UP000050525"/>
    </source>
</evidence>
<evidence type="ECO:0000256" key="8">
    <source>
        <dbReference type="ARBA" id="ARBA00023203"/>
    </source>
</evidence>
<dbReference type="GO" id="GO:0005856">
    <property type="term" value="C:cytoskeleton"/>
    <property type="evidence" value="ECO:0007669"/>
    <property type="project" value="UniProtKB-SubCell"/>
</dbReference>